<protein>
    <recommendedName>
        <fullName evidence="5">2Fe-2S ferredoxin-type domain-containing protein</fullName>
    </recommendedName>
</protein>
<dbReference type="GO" id="GO:0051537">
    <property type="term" value="F:2 iron, 2 sulfur cluster binding"/>
    <property type="evidence" value="ECO:0007669"/>
    <property type="project" value="UniProtKB-KW"/>
</dbReference>
<dbReference type="InterPro" id="IPR037165">
    <property type="entry name" value="AldOxase/xan_DH_Mopterin-bd_sf"/>
</dbReference>
<organism evidence="6">
    <name type="scientific">marine metagenome</name>
    <dbReference type="NCBI Taxonomy" id="408172"/>
    <lineage>
        <taxon>unclassified sequences</taxon>
        <taxon>metagenomes</taxon>
        <taxon>ecological metagenomes</taxon>
    </lineage>
</organism>
<evidence type="ECO:0000256" key="4">
    <source>
        <dbReference type="ARBA" id="ARBA00023014"/>
    </source>
</evidence>
<dbReference type="EMBL" id="UINC01002919">
    <property type="protein sequence ID" value="SVA01600.1"/>
    <property type="molecule type" value="Genomic_DNA"/>
</dbReference>
<keyword evidence="4" id="KW-0411">Iron-sulfur</keyword>
<evidence type="ECO:0000256" key="2">
    <source>
        <dbReference type="ARBA" id="ARBA00022723"/>
    </source>
</evidence>
<dbReference type="PANTHER" id="PTHR44379">
    <property type="entry name" value="OXIDOREDUCTASE WITH IRON-SULFUR SUBUNIT"/>
    <property type="match status" value="1"/>
</dbReference>
<reference evidence="6" key="1">
    <citation type="submission" date="2018-05" db="EMBL/GenBank/DDBJ databases">
        <authorList>
            <person name="Lanie J.A."/>
            <person name="Ng W.-L."/>
            <person name="Kazmierczak K.M."/>
            <person name="Andrzejewski T.M."/>
            <person name="Davidsen T.M."/>
            <person name="Wayne K.J."/>
            <person name="Tettelin H."/>
            <person name="Glass J.I."/>
            <person name="Rusch D."/>
            <person name="Podicherti R."/>
            <person name="Tsui H.-C.T."/>
            <person name="Winkler M.E."/>
        </authorList>
    </citation>
    <scope>NUCLEOTIDE SEQUENCE</scope>
</reference>
<dbReference type="Gene3D" id="3.30.365.10">
    <property type="entry name" value="Aldehyde oxidase/xanthine dehydrogenase, molybdopterin binding domain"/>
    <property type="match status" value="1"/>
</dbReference>
<evidence type="ECO:0000313" key="6">
    <source>
        <dbReference type="EMBL" id="SVA01600.1"/>
    </source>
</evidence>
<keyword evidence="3" id="KW-0408">Iron</keyword>
<dbReference type="InterPro" id="IPR012675">
    <property type="entry name" value="Beta-grasp_dom_sf"/>
</dbReference>
<dbReference type="Gene3D" id="1.10.150.120">
    <property type="entry name" value="[2Fe-2S]-binding domain"/>
    <property type="match status" value="1"/>
</dbReference>
<dbReference type="InterPro" id="IPR036010">
    <property type="entry name" value="2Fe-2S_ferredoxin-like_sf"/>
</dbReference>
<dbReference type="Pfam" id="PF00111">
    <property type="entry name" value="Fer2"/>
    <property type="match status" value="1"/>
</dbReference>
<dbReference type="PROSITE" id="PS51085">
    <property type="entry name" value="2FE2S_FER_2"/>
    <property type="match status" value="1"/>
</dbReference>
<accession>A0A381SC07</accession>
<dbReference type="InterPro" id="IPR001041">
    <property type="entry name" value="2Fe-2S_ferredoxin-type"/>
</dbReference>
<dbReference type="SUPFAM" id="SSF56003">
    <property type="entry name" value="Molybdenum cofactor-binding domain"/>
    <property type="match status" value="1"/>
</dbReference>
<sequence>METPGPTDVLHLTVDGVGVEVPDDGGTLLDVLRDRIGIRSVKDGCSPQGQCGCCTVLVDGQARVSCVTPARRVSGRTVTTLDGLDPEVRTAWAEAFCATGGSQCGFCTPGIVVRFAGLRAGADHTGIPDRDRAARALHAHLCRCTGWQTVLEAWEAYGSAPPVDSDRGPATRRATLEGRTSQAVGPEVVLGRGGFAADTVPEGSLVAVPDGRGGWAMGDTPAAARQVAGKVPGRRTPAAAIPPLDVPDGDWDAEIRTSWVEPAYLETDASWCVPGGEPASPLANGGAFGAKLGSEAPAAARSLANEHECPVVVLVSREDSVLTGAKRPPVAGGARADGTGRLRVVRTPGIVEAVAAIAPGLNVEEVDVPGPPTSANLRAAGWAEAVVLLTGSGAMAPGQPVVSPEGAEATAVVDHDAIRVTVRCGEPLDEVVLRSYCIGAAHMAWSWITSEGLSVDDDGVVHDLTVRSFGIVRATETPTITVEVLADDGLPVNGSDAVFAAVAAATWCHRGCSPELPTG</sequence>
<dbReference type="SUPFAM" id="SSF47741">
    <property type="entry name" value="CO dehydrogenase ISP C-domain like"/>
    <property type="match status" value="1"/>
</dbReference>
<dbReference type="SUPFAM" id="SSF54292">
    <property type="entry name" value="2Fe-2S ferredoxin-like"/>
    <property type="match status" value="1"/>
</dbReference>
<dbReference type="AlphaFoldDB" id="A0A381SC07"/>
<keyword evidence="1" id="KW-0001">2Fe-2S</keyword>
<dbReference type="GO" id="GO:0046872">
    <property type="term" value="F:metal ion binding"/>
    <property type="evidence" value="ECO:0007669"/>
    <property type="project" value="UniProtKB-KW"/>
</dbReference>
<proteinExistence type="predicted"/>
<dbReference type="InterPro" id="IPR002888">
    <property type="entry name" value="2Fe-2S-bd"/>
</dbReference>
<evidence type="ECO:0000256" key="3">
    <source>
        <dbReference type="ARBA" id="ARBA00023004"/>
    </source>
</evidence>
<evidence type="ECO:0000259" key="5">
    <source>
        <dbReference type="PROSITE" id="PS51085"/>
    </source>
</evidence>
<dbReference type="PANTHER" id="PTHR44379:SF8">
    <property type="entry name" value="XANTHINE DEHYDROGENASE IRON-SULFUR-BINDING SUBUNIT XDHC-RELATED"/>
    <property type="match status" value="1"/>
</dbReference>
<feature type="domain" description="2Fe-2S ferredoxin-type" evidence="5">
    <location>
        <begin position="8"/>
        <end position="84"/>
    </location>
</feature>
<dbReference type="Gene3D" id="3.10.20.30">
    <property type="match status" value="1"/>
</dbReference>
<dbReference type="GO" id="GO:0016491">
    <property type="term" value="F:oxidoreductase activity"/>
    <property type="evidence" value="ECO:0007669"/>
    <property type="project" value="InterPro"/>
</dbReference>
<keyword evidence="2" id="KW-0479">Metal-binding</keyword>
<name>A0A381SC07_9ZZZZ</name>
<dbReference type="InterPro" id="IPR051452">
    <property type="entry name" value="Diverse_Oxidoreductases"/>
</dbReference>
<gene>
    <name evidence="6" type="ORF">METZ01_LOCUS54454</name>
</gene>
<evidence type="ECO:0000256" key="1">
    <source>
        <dbReference type="ARBA" id="ARBA00022714"/>
    </source>
</evidence>
<dbReference type="Pfam" id="PF01799">
    <property type="entry name" value="Fer2_2"/>
    <property type="match status" value="1"/>
</dbReference>
<dbReference type="InterPro" id="IPR036884">
    <property type="entry name" value="2Fe-2S-bd_dom_sf"/>
</dbReference>